<sequence length="172" mass="19557">MWASTMRIFEQCFVKEIIADKKQGVVGVPRHVIIAAHSATCTNLPMKQLPNNMPFYPADQKTYLFMDEDFTQHVILPSYVLVLPNNDFRSLSHQRLVGVSINFSIESNTSSFIESLRHPDDKLMRSAESYAVDKDPMIGRTAQVQGYYVTMDFNEQKLGLGQALKIWLLVGL</sequence>
<dbReference type="Proteomes" id="UP000746747">
    <property type="component" value="Unassembled WGS sequence"/>
</dbReference>
<comment type="caution">
    <text evidence="1">The sequence shown here is derived from an EMBL/GenBank/DDBJ whole genome shotgun (WGS) entry which is preliminary data.</text>
</comment>
<proteinExistence type="predicted"/>
<evidence type="ECO:0000313" key="2">
    <source>
        <dbReference type="Proteomes" id="UP000746747"/>
    </source>
</evidence>
<dbReference type="OrthoDB" id="429143at2759"/>
<gene>
    <name evidence="1" type="ORF">CJOHNSTONI_LOCUS6352</name>
</gene>
<protein>
    <submittedName>
        <fullName evidence="1">Uncharacterized protein</fullName>
    </submittedName>
</protein>
<dbReference type="AlphaFoldDB" id="A0A8J2M6L3"/>
<keyword evidence="2" id="KW-1185">Reference proteome</keyword>
<evidence type="ECO:0000313" key="1">
    <source>
        <dbReference type="EMBL" id="CAG9536433.1"/>
    </source>
</evidence>
<reference evidence="1" key="1">
    <citation type="submission" date="2021-09" db="EMBL/GenBank/DDBJ databases">
        <authorList>
            <consortium name="Pathogen Informatics"/>
        </authorList>
    </citation>
    <scope>NUCLEOTIDE SEQUENCE</scope>
</reference>
<dbReference type="EMBL" id="CAKAEH010001452">
    <property type="protein sequence ID" value="CAG9536433.1"/>
    <property type="molecule type" value="Genomic_DNA"/>
</dbReference>
<organism evidence="1 2">
    <name type="scientific">Cercopithifilaria johnstoni</name>
    <dbReference type="NCBI Taxonomy" id="2874296"/>
    <lineage>
        <taxon>Eukaryota</taxon>
        <taxon>Metazoa</taxon>
        <taxon>Ecdysozoa</taxon>
        <taxon>Nematoda</taxon>
        <taxon>Chromadorea</taxon>
        <taxon>Rhabditida</taxon>
        <taxon>Spirurina</taxon>
        <taxon>Spiruromorpha</taxon>
        <taxon>Filarioidea</taxon>
        <taxon>Onchocercidae</taxon>
        <taxon>Cercopithifilaria</taxon>
    </lineage>
</organism>
<name>A0A8J2M6L3_9BILA</name>
<accession>A0A8J2M6L3</accession>